<organism evidence="3 4">
    <name type="scientific">Gordonia defluvii</name>
    <dbReference type="NCBI Taxonomy" id="283718"/>
    <lineage>
        <taxon>Bacteria</taxon>
        <taxon>Bacillati</taxon>
        <taxon>Actinomycetota</taxon>
        <taxon>Actinomycetes</taxon>
        <taxon>Mycobacteriales</taxon>
        <taxon>Gordoniaceae</taxon>
        <taxon>Gordonia</taxon>
    </lineage>
</organism>
<dbReference type="Proteomes" id="UP001501035">
    <property type="component" value="Unassembled WGS sequence"/>
</dbReference>
<accession>A0ABP6L0C5</accession>
<dbReference type="Pfam" id="PF09203">
    <property type="entry name" value="MspA"/>
    <property type="match status" value="1"/>
</dbReference>
<evidence type="ECO:0000256" key="1">
    <source>
        <dbReference type="ARBA" id="ARBA00022729"/>
    </source>
</evidence>
<name>A0ABP6L0C5_9ACTN</name>
<protein>
    <recommendedName>
        <fullName evidence="5">MspA protein</fullName>
    </recommendedName>
</protein>
<comment type="caution">
    <text evidence="3">The sequence shown here is derived from an EMBL/GenBank/DDBJ whole genome shotgun (WGS) entry which is preliminary data.</text>
</comment>
<sequence>MAAAIAAAVAVGLSSAGGAPAMALPNGSKRSTGIDGQIVTLKRTAESAYAQPSEANNGFARSARVSGIYTARINRGGGSVQVGYLVGCQVNVGGLDVGISGGLFGTGTSAANGLPGVLPIISGNISFPLAPGQVQVVQALHKNFSKKVVSLQLSGVEISVQGCGGFAQARSFIKVLASEGYSTARGTVSGESGAIQSTLYGAPFSIG</sequence>
<feature type="chain" id="PRO_5047397887" description="MspA protein" evidence="2">
    <location>
        <begin position="24"/>
        <end position="207"/>
    </location>
</feature>
<keyword evidence="4" id="KW-1185">Reference proteome</keyword>
<evidence type="ECO:0000313" key="3">
    <source>
        <dbReference type="EMBL" id="GAA3028391.1"/>
    </source>
</evidence>
<feature type="signal peptide" evidence="2">
    <location>
        <begin position="1"/>
        <end position="23"/>
    </location>
</feature>
<dbReference type="SUPFAM" id="SSF56959">
    <property type="entry name" value="Leukocidin-like"/>
    <property type="match status" value="1"/>
</dbReference>
<keyword evidence="1 2" id="KW-0732">Signal</keyword>
<reference evidence="4" key="1">
    <citation type="journal article" date="2019" name="Int. J. Syst. Evol. Microbiol.">
        <title>The Global Catalogue of Microorganisms (GCM) 10K type strain sequencing project: providing services to taxonomists for standard genome sequencing and annotation.</title>
        <authorList>
            <consortium name="The Broad Institute Genomics Platform"/>
            <consortium name="The Broad Institute Genome Sequencing Center for Infectious Disease"/>
            <person name="Wu L."/>
            <person name="Ma J."/>
        </authorList>
    </citation>
    <scope>NUCLEOTIDE SEQUENCE [LARGE SCALE GENOMIC DNA]</scope>
    <source>
        <strain evidence="4">JCM 14234</strain>
    </source>
</reference>
<proteinExistence type="predicted"/>
<dbReference type="Gene3D" id="2.60.40.1650">
    <property type="entry name" value="Porin MspA (Ig-like beta-sandwich domain)"/>
    <property type="match status" value="1"/>
</dbReference>
<evidence type="ECO:0008006" key="5">
    <source>
        <dbReference type="Google" id="ProtNLM"/>
    </source>
</evidence>
<dbReference type="EMBL" id="BAAAVS010000014">
    <property type="protein sequence ID" value="GAA3028391.1"/>
    <property type="molecule type" value="Genomic_DNA"/>
</dbReference>
<dbReference type="InterPro" id="IPR036435">
    <property type="entry name" value="Leukocidin/porin_MspA_sf"/>
</dbReference>
<gene>
    <name evidence="3" type="ORF">GCM10010528_07650</name>
</gene>
<evidence type="ECO:0000313" key="4">
    <source>
        <dbReference type="Proteomes" id="UP001501035"/>
    </source>
</evidence>
<dbReference type="InterPro" id="IPR015286">
    <property type="entry name" value="Porin_fam_mycobact-type"/>
</dbReference>
<evidence type="ECO:0000256" key="2">
    <source>
        <dbReference type="SAM" id="SignalP"/>
    </source>
</evidence>